<dbReference type="CDD" id="cd02440">
    <property type="entry name" value="AdoMet_MTases"/>
    <property type="match status" value="1"/>
</dbReference>
<comment type="similarity">
    <text evidence="5">Belongs to the class I-like SAM-binding methyltransferase superfamily. RsmB/NOP family.</text>
</comment>
<feature type="binding site" evidence="5">
    <location>
        <position position="326"/>
    </location>
    <ligand>
        <name>S-adenosyl-L-methionine</name>
        <dbReference type="ChEBI" id="CHEBI:59789"/>
    </ligand>
</feature>
<dbReference type="PRINTS" id="PR02008">
    <property type="entry name" value="RCMTFAMILY"/>
</dbReference>
<dbReference type="Gene3D" id="3.40.50.150">
    <property type="entry name" value="Vaccinia Virus protein VP39"/>
    <property type="match status" value="1"/>
</dbReference>
<dbReference type="EMBL" id="AGNL01009513">
    <property type="protein sequence ID" value="EJK69820.1"/>
    <property type="molecule type" value="Genomic_DNA"/>
</dbReference>
<protein>
    <recommendedName>
        <fullName evidence="7">SAM-dependent MTase RsmB/NOP-type domain-containing protein</fullName>
    </recommendedName>
</protein>
<name>K0SWL1_THAOC</name>
<dbReference type="OMA" id="HILPMWT"/>
<proteinExistence type="inferred from homology"/>
<keyword evidence="4 5" id="KW-0694">RNA-binding</keyword>
<dbReference type="InterPro" id="IPR029063">
    <property type="entry name" value="SAM-dependent_MTases_sf"/>
</dbReference>
<keyword evidence="1 5" id="KW-0489">Methyltransferase</keyword>
<keyword evidence="9" id="KW-1185">Reference proteome</keyword>
<feature type="compositionally biased region" description="Basic residues" evidence="6">
    <location>
        <begin position="75"/>
        <end position="91"/>
    </location>
</feature>
<feature type="active site" description="Nucleophile" evidence="5">
    <location>
        <position position="379"/>
    </location>
</feature>
<dbReference type="PANTHER" id="PTHR22808:SF1">
    <property type="entry name" value="RNA CYTOSINE-C(5)-METHYLTRANSFERASE NSUN2-RELATED"/>
    <property type="match status" value="1"/>
</dbReference>
<feature type="domain" description="SAM-dependent MTase RsmB/NOP-type" evidence="7">
    <location>
        <begin position="138"/>
        <end position="496"/>
    </location>
</feature>
<evidence type="ECO:0000256" key="4">
    <source>
        <dbReference type="ARBA" id="ARBA00022884"/>
    </source>
</evidence>
<evidence type="ECO:0000313" key="9">
    <source>
        <dbReference type="Proteomes" id="UP000266841"/>
    </source>
</evidence>
<evidence type="ECO:0000259" key="7">
    <source>
        <dbReference type="PROSITE" id="PS51686"/>
    </source>
</evidence>
<evidence type="ECO:0000256" key="5">
    <source>
        <dbReference type="PROSITE-ProRule" id="PRU01023"/>
    </source>
</evidence>
<dbReference type="GO" id="GO:0001510">
    <property type="term" value="P:RNA methylation"/>
    <property type="evidence" value="ECO:0007669"/>
    <property type="project" value="InterPro"/>
</dbReference>
<dbReference type="GO" id="GO:0003723">
    <property type="term" value="F:RNA binding"/>
    <property type="evidence" value="ECO:0007669"/>
    <property type="project" value="UniProtKB-UniRule"/>
</dbReference>
<feature type="region of interest" description="Disordered" evidence="6">
    <location>
        <begin position="74"/>
        <end position="114"/>
    </location>
</feature>
<dbReference type="GO" id="GO:0008173">
    <property type="term" value="F:RNA methyltransferase activity"/>
    <property type="evidence" value="ECO:0007669"/>
    <property type="project" value="InterPro"/>
</dbReference>
<sequence length="497" mass="54672">MAKQGRARKQKRDDNPLSSARLSGDKCKASSLWFRKSGAGYHLFLSFFAEQPGAVCNEGDPQQVGNDGDVASVARKGKGMSRAAKRRRKHKDPCNVDVGRSAHEDGQGAPDMTELDQSHPLVQAFESKANEWTRLRGFVEALSRPLPLTIRLRDVDATERMNELKQKLGDFSQLIGPVQYDKSIYQSRPGCSLCKSSLGKISPGLKEVIVSGSMDGLLARQELASMLPVLALSHVGALKAGAKVLDLCSSPGSKTLQALEVVCSSNRRGKVIANDINASRLESLREAVIRSGVDEELTDRVTFTNFDASEFPSPKSGKLFDCIICDVPCSGDGTIRKDKHILPMWTPATSNSLHPLQLDILRRALELVRVGGSVSYSTCSLNPIEDESVVSAALANDDRYELLDWPSELLPGFVTRRGISDWKVAFYNKDSFEGDDSDDFGQLSFYDSHIKAMENGETGSCETLWPTGKVPLKRCMRLWPQDQDTGGFFVAIIRRKR</sequence>
<comment type="caution">
    <text evidence="5">Lacks conserved residue(s) required for the propagation of feature annotation.</text>
</comment>
<comment type="caution">
    <text evidence="8">The sequence shown here is derived from an EMBL/GenBank/DDBJ whole genome shotgun (WGS) entry which is preliminary data.</text>
</comment>
<dbReference type="eggNOG" id="KOG2198">
    <property type="taxonomic scope" value="Eukaryota"/>
</dbReference>
<evidence type="ECO:0000256" key="1">
    <source>
        <dbReference type="ARBA" id="ARBA00022603"/>
    </source>
</evidence>
<dbReference type="AlphaFoldDB" id="K0SWL1"/>
<dbReference type="InterPro" id="IPR049560">
    <property type="entry name" value="MeTrfase_RsmB-F_NOP2_cat"/>
</dbReference>
<organism evidence="8 9">
    <name type="scientific">Thalassiosira oceanica</name>
    <name type="common">Marine diatom</name>
    <dbReference type="NCBI Taxonomy" id="159749"/>
    <lineage>
        <taxon>Eukaryota</taxon>
        <taxon>Sar</taxon>
        <taxon>Stramenopiles</taxon>
        <taxon>Ochrophyta</taxon>
        <taxon>Bacillariophyta</taxon>
        <taxon>Coscinodiscophyceae</taxon>
        <taxon>Thalassiosirophycidae</taxon>
        <taxon>Thalassiosirales</taxon>
        <taxon>Thalassiosiraceae</taxon>
        <taxon>Thalassiosira</taxon>
    </lineage>
</organism>
<dbReference type="SUPFAM" id="SSF53335">
    <property type="entry name" value="S-adenosyl-L-methionine-dependent methyltransferases"/>
    <property type="match status" value="1"/>
</dbReference>
<dbReference type="OrthoDB" id="6093671at2759"/>
<accession>K0SWL1</accession>
<gene>
    <name evidence="8" type="ORF">THAOC_08886</name>
</gene>
<feature type="region of interest" description="Disordered" evidence="6">
    <location>
        <begin position="1"/>
        <end position="23"/>
    </location>
</feature>
<dbReference type="Proteomes" id="UP000266841">
    <property type="component" value="Unassembled WGS sequence"/>
</dbReference>
<keyword evidence="3 5" id="KW-0949">S-adenosyl-L-methionine</keyword>
<reference evidence="8 9" key="1">
    <citation type="journal article" date="2012" name="Genome Biol.">
        <title>Genome and low-iron response of an oceanic diatom adapted to chronic iron limitation.</title>
        <authorList>
            <person name="Lommer M."/>
            <person name="Specht M."/>
            <person name="Roy A.S."/>
            <person name="Kraemer L."/>
            <person name="Andreson R."/>
            <person name="Gutowska M.A."/>
            <person name="Wolf J."/>
            <person name="Bergner S.V."/>
            <person name="Schilhabel M.B."/>
            <person name="Klostermeier U.C."/>
            <person name="Beiko R.G."/>
            <person name="Rosenstiel P."/>
            <person name="Hippler M."/>
            <person name="Laroche J."/>
        </authorList>
    </citation>
    <scope>NUCLEOTIDE SEQUENCE [LARGE SCALE GENOMIC DNA]</scope>
    <source>
        <strain evidence="8 9">CCMP1005</strain>
    </source>
</reference>
<dbReference type="PROSITE" id="PS51686">
    <property type="entry name" value="SAM_MT_RSMB_NOP"/>
    <property type="match status" value="1"/>
</dbReference>
<evidence type="ECO:0000256" key="6">
    <source>
        <dbReference type="SAM" id="MobiDB-lite"/>
    </source>
</evidence>
<evidence type="ECO:0000313" key="8">
    <source>
        <dbReference type="EMBL" id="EJK69820.1"/>
    </source>
</evidence>
<dbReference type="InterPro" id="IPR023267">
    <property type="entry name" value="RCMT"/>
</dbReference>
<feature type="compositionally biased region" description="Basic residues" evidence="6">
    <location>
        <begin position="1"/>
        <end position="10"/>
    </location>
</feature>
<feature type="binding site" evidence="5">
    <location>
        <position position="307"/>
    </location>
    <ligand>
        <name>S-adenosyl-L-methionine</name>
        <dbReference type="ChEBI" id="CHEBI:59789"/>
    </ligand>
</feature>
<dbReference type="PANTHER" id="PTHR22808">
    <property type="entry name" value="NCL1 YEAST -RELATED NOL1/NOP2/FMU SUN DOMAIN-CONTAINING"/>
    <property type="match status" value="1"/>
</dbReference>
<keyword evidence="2 5" id="KW-0808">Transferase</keyword>
<evidence type="ECO:0000256" key="3">
    <source>
        <dbReference type="ARBA" id="ARBA00022691"/>
    </source>
</evidence>
<evidence type="ECO:0000256" key="2">
    <source>
        <dbReference type="ARBA" id="ARBA00022679"/>
    </source>
</evidence>
<dbReference type="Pfam" id="PF01189">
    <property type="entry name" value="Methyltr_RsmB-F"/>
    <property type="match status" value="1"/>
</dbReference>
<dbReference type="InterPro" id="IPR001678">
    <property type="entry name" value="MeTrfase_RsmB-F_NOP2_dom"/>
</dbReference>
<feature type="binding site" evidence="5">
    <location>
        <position position="275"/>
    </location>
    <ligand>
        <name>S-adenosyl-L-methionine</name>
        <dbReference type="ChEBI" id="CHEBI:59789"/>
    </ligand>
</feature>